<keyword evidence="3 9" id="KW-0378">Hydrolase</keyword>
<comment type="caution">
    <text evidence="10">The sequence shown here is derived from an EMBL/GenBank/DDBJ whole genome shotgun (WGS) entry which is preliminary data.</text>
</comment>
<dbReference type="GO" id="GO:0009117">
    <property type="term" value="P:nucleotide metabolic process"/>
    <property type="evidence" value="ECO:0007669"/>
    <property type="project" value="UniProtKB-KW"/>
</dbReference>
<dbReference type="HAMAP" id="MF_00528">
    <property type="entry name" value="Maf"/>
    <property type="match status" value="1"/>
</dbReference>
<evidence type="ECO:0000256" key="3">
    <source>
        <dbReference type="ARBA" id="ARBA00022801"/>
    </source>
</evidence>
<comment type="subcellular location">
    <subcellularLocation>
        <location evidence="1 9">Cytoplasm</location>
    </subcellularLocation>
</comment>
<evidence type="ECO:0000313" key="10">
    <source>
        <dbReference type="EMBL" id="OFC55749.1"/>
    </source>
</evidence>
<feature type="site" description="Important for substrate specificity" evidence="9">
    <location>
        <position position="151"/>
    </location>
</feature>
<sequence length="189" mass="20966">MELILASSSPYRRELLERLRLPFRVEKPQVDESALPGEPPRELVTRLAEAKARKIAGTQPSAWVIGADQIALCDGEILGKPGTADKARMQLTRMQGKRIDFLNGLSLIGPDFCRTRCEVYSIWLRPLDAASITRYLEADKPWDCAGSFRSESLGISLVERMAGDDPNALMGLPLIALCTMLREAGWQLP</sequence>
<keyword evidence="4 9" id="KW-0546">Nucleotide metabolism</keyword>
<comment type="caution">
    <text evidence="9">Lacks conserved residue(s) required for the propagation of feature annotation.</text>
</comment>
<dbReference type="SUPFAM" id="SSF52972">
    <property type="entry name" value="ITPase-like"/>
    <property type="match status" value="1"/>
</dbReference>
<evidence type="ECO:0000256" key="2">
    <source>
        <dbReference type="ARBA" id="ARBA00022490"/>
    </source>
</evidence>
<dbReference type="Proteomes" id="UP000175707">
    <property type="component" value="Unassembled WGS sequence"/>
</dbReference>
<dbReference type="EC" id="3.6.1.-" evidence="9"/>
<dbReference type="PIRSF" id="PIRSF006305">
    <property type="entry name" value="Maf"/>
    <property type="match status" value="1"/>
</dbReference>
<dbReference type="FunFam" id="3.90.950.10:FF:000005">
    <property type="entry name" value="7-methyl-GTP pyrophosphatase"/>
    <property type="match status" value="1"/>
</dbReference>
<evidence type="ECO:0000256" key="9">
    <source>
        <dbReference type="HAMAP-Rule" id="MF_00528"/>
    </source>
</evidence>
<organism evidence="10 11">
    <name type="scientific">Acidithiobacillus caldus</name>
    <dbReference type="NCBI Taxonomy" id="33059"/>
    <lineage>
        <taxon>Bacteria</taxon>
        <taxon>Pseudomonadati</taxon>
        <taxon>Pseudomonadota</taxon>
        <taxon>Acidithiobacillia</taxon>
        <taxon>Acidithiobacillales</taxon>
        <taxon>Acidithiobacillaceae</taxon>
        <taxon>Acidithiobacillus</taxon>
    </lineage>
</organism>
<dbReference type="PANTHER" id="PTHR43213:SF10">
    <property type="entry name" value="7-METHYL-GTP PYROPHOSPHATASE"/>
    <property type="match status" value="1"/>
</dbReference>
<feature type="site" description="Important for substrate specificity" evidence="9">
    <location>
        <position position="69"/>
    </location>
</feature>
<dbReference type="PANTHER" id="PTHR43213">
    <property type="entry name" value="BIFUNCTIONAL DTTP/UTP PYROPHOSPHATASE/METHYLTRANSFERASE PROTEIN-RELATED"/>
    <property type="match status" value="1"/>
</dbReference>
<evidence type="ECO:0000256" key="7">
    <source>
        <dbReference type="ARBA" id="ARBA00060749"/>
    </source>
</evidence>
<dbReference type="Gene3D" id="3.90.950.10">
    <property type="match status" value="1"/>
</dbReference>
<dbReference type="NCBIfam" id="TIGR00172">
    <property type="entry name" value="maf"/>
    <property type="match status" value="1"/>
</dbReference>
<evidence type="ECO:0000256" key="1">
    <source>
        <dbReference type="ARBA" id="ARBA00004496"/>
    </source>
</evidence>
<proteinExistence type="inferred from homology"/>
<comment type="similarity">
    <text evidence="7 9">Belongs to the Maf family. YceF subfamily.</text>
</comment>
<gene>
    <name evidence="10" type="ORF">BAE30_10620</name>
</gene>
<dbReference type="GO" id="GO:0047429">
    <property type="term" value="F:nucleoside triphosphate diphosphatase activity"/>
    <property type="evidence" value="ECO:0007669"/>
    <property type="project" value="InterPro"/>
</dbReference>
<dbReference type="EMBL" id="LZYH01000686">
    <property type="protein sequence ID" value="OFC55749.1"/>
    <property type="molecule type" value="Genomic_DNA"/>
</dbReference>
<feature type="active site" description="Proton acceptor" evidence="9">
    <location>
        <position position="68"/>
    </location>
</feature>
<dbReference type="InterPro" id="IPR029001">
    <property type="entry name" value="ITPase-like_fam"/>
</dbReference>
<evidence type="ECO:0000256" key="4">
    <source>
        <dbReference type="ARBA" id="ARBA00023080"/>
    </source>
</evidence>
<dbReference type="Pfam" id="PF02545">
    <property type="entry name" value="Maf"/>
    <property type="match status" value="1"/>
</dbReference>
<protein>
    <recommendedName>
        <fullName evidence="8 9">7-methyl-GTP pyrophosphatase</fullName>
        <shortName evidence="9">m(7)GTP pyrophosphatase</shortName>
        <ecNumber evidence="9">3.6.1.-</ecNumber>
    </recommendedName>
</protein>
<comment type="function">
    <text evidence="6 9">Nucleoside triphosphate pyrophosphatase that hydrolyzes 7-methyl-GTP (m(7)GTP). May have a dual role in cell division arrest and in preventing the incorporation of modified nucleotides into cellular nucleic acids.</text>
</comment>
<evidence type="ECO:0000256" key="5">
    <source>
        <dbReference type="ARBA" id="ARBA00050213"/>
    </source>
</evidence>
<dbReference type="InterPro" id="IPR003697">
    <property type="entry name" value="Maf-like"/>
</dbReference>
<evidence type="ECO:0000313" key="11">
    <source>
        <dbReference type="Proteomes" id="UP000175707"/>
    </source>
</evidence>
<comment type="catalytic activity">
    <reaction evidence="5 9">
        <text>N(7)-methyl-GTP + H2O = N(7)-methyl-GMP + diphosphate + H(+)</text>
        <dbReference type="Rhea" id="RHEA:58744"/>
        <dbReference type="ChEBI" id="CHEBI:15377"/>
        <dbReference type="ChEBI" id="CHEBI:15378"/>
        <dbReference type="ChEBI" id="CHEBI:33019"/>
        <dbReference type="ChEBI" id="CHEBI:58285"/>
        <dbReference type="ChEBI" id="CHEBI:87133"/>
    </reaction>
</comment>
<keyword evidence="2 9" id="KW-0963">Cytoplasm</keyword>
<comment type="cofactor">
    <cofactor evidence="9">
        <name>a divalent metal cation</name>
        <dbReference type="ChEBI" id="CHEBI:60240"/>
    </cofactor>
</comment>
<feature type="site" description="Important for substrate specificity" evidence="9">
    <location>
        <position position="11"/>
    </location>
</feature>
<reference evidence="10 11" key="1">
    <citation type="submission" date="2016-06" db="EMBL/GenBank/DDBJ databases">
        <title>Gene turnover analysis identifies the evolutionary adaptation of the extremophile Acidithiobacillus caldus.</title>
        <authorList>
            <person name="Zhang X."/>
        </authorList>
    </citation>
    <scope>NUCLEOTIDE SEQUENCE [LARGE SCALE GENOMIC DNA]</scope>
    <source>
        <strain evidence="10 11">S1</strain>
    </source>
</reference>
<evidence type="ECO:0000256" key="8">
    <source>
        <dbReference type="ARBA" id="ARBA00068163"/>
    </source>
</evidence>
<name>A0A1E7YTV5_9PROT</name>
<dbReference type="AlphaFoldDB" id="A0A1E7YTV5"/>
<accession>A0A1E7YTV5</accession>
<dbReference type="GO" id="GO:0005737">
    <property type="term" value="C:cytoplasm"/>
    <property type="evidence" value="ECO:0007669"/>
    <property type="project" value="UniProtKB-SubCell"/>
</dbReference>
<evidence type="ECO:0000256" key="6">
    <source>
        <dbReference type="ARBA" id="ARBA00053369"/>
    </source>
</evidence>
<dbReference type="CDD" id="cd00555">
    <property type="entry name" value="Maf"/>
    <property type="match status" value="1"/>
</dbReference>